<dbReference type="UniPathway" id="UPA00098">
    <property type="reaction ID" value="UER00361"/>
</dbReference>
<dbReference type="PANTHER" id="PTHR11645">
    <property type="entry name" value="PYRROLINE-5-CARBOXYLATE REDUCTASE"/>
    <property type="match status" value="1"/>
</dbReference>
<keyword evidence="2 4" id="KW-0521">NADP</keyword>
<dbReference type="InterPro" id="IPR028939">
    <property type="entry name" value="P5C_Rdtase_cat_N"/>
</dbReference>
<dbReference type="HAMAP" id="MF_01925">
    <property type="entry name" value="P5C_reductase"/>
    <property type="match status" value="1"/>
</dbReference>
<dbReference type="GO" id="GO:0055129">
    <property type="term" value="P:L-proline biosynthetic process"/>
    <property type="evidence" value="ECO:0007669"/>
    <property type="project" value="UniProtKB-UniRule"/>
</dbReference>
<dbReference type="PIRSF" id="PIRSF000193">
    <property type="entry name" value="Pyrrol-5-carb_rd"/>
    <property type="match status" value="1"/>
</dbReference>
<comment type="similarity">
    <text evidence="1 4 7">Belongs to the pyrroline-5-carboxylate reductase family.</text>
</comment>
<proteinExistence type="inferred from homology"/>
<dbReference type="AlphaFoldDB" id="A0A2R4XHK6"/>
<comment type="function">
    <text evidence="4">Catalyzes the reduction of 1-pyrroline-5-carboxylate (PCA) to L-proline.</text>
</comment>
<dbReference type="NCBIfam" id="TIGR00112">
    <property type="entry name" value="proC"/>
    <property type="match status" value="1"/>
</dbReference>
<dbReference type="KEGG" id="boz:DBV39_05505"/>
<keyword evidence="11" id="KW-1185">Reference proteome</keyword>
<dbReference type="InterPro" id="IPR036291">
    <property type="entry name" value="NAD(P)-bd_dom_sf"/>
</dbReference>
<dbReference type="OrthoDB" id="9805754at2"/>
<reference evidence="10 11" key="1">
    <citation type="submission" date="2018-04" db="EMBL/GenBank/DDBJ databases">
        <title>Bordetella sp. HZ20 isolated from seawater.</title>
        <authorList>
            <person name="Sun C."/>
        </authorList>
    </citation>
    <scope>NUCLEOTIDE SEQUENCE [LARGE SCALE GENOMIC DNA]</scope>
    <source>
        <strain evidence="10 11">HZ20</strain>
    </source>
</reference>
<evidence type="ECO:0000256" key="1">
    <source>
        <dbReference type="ARBA" id="ARBA00005525"/>
    </source>
</evidence>
<protein>
    <recommendedName>
        <fullName evidence="4 5">Pyrroline-5-carboxylate reductase</fullName>
        <shortName evidence="4">P5C reductase</shortName>
        <shortName evidence="4">P5CR</shortName>
        <ecNumber evidence="4 5">1.5.1.2</ecNumber>
    </recommendedName>
    <alternativeName>
        <fullName evidence="4">PCA reductase</fullName>
    </alternativeName>
</protein>
<dbReference type="RefSeq" id="WP_108620680.1">
    <property type="nucleotide sequence ID" value="NZ_CP028901.1"/>
</dbReference>
<evidence type="ECO:0000256" key="6">
    <source>
        <dbReference type="PIRSR" id="PIRSR000193-1"/>
    </source>
</evidence>
<dbReference type="FunFam" id="1.10.3730.10:FF:000001">
    <property type="entry name" value="Pyrroline-5-carboxylate reductase"/>
    <property type="match status" value="1"/>
</dbReference>
<name>A0A2R4XHK6_9BURK</name>
<evidence type="ECO:0000256" key="5">
    <source>
        <dbReference type="NCBIfam" id="TIGR00112"/>
    </source>
</evidence>
<gene>
    <name evidence="4" type="primary">proC</name>
    <name evidence="10" type="ORF">DBV39_05505</name>
</gene>
<accession>A0A2R4XHK6</accession>
<dbReference type="Pfam" id="PF03807">
    <property type="entry name" value="F420_oxidored"/>
    <property type="match status" value="1"/>
</dbReference>
<evidence type="ECO:0000256" key="3">
    <source>
        <dbReference type="ARBA" id="ARBA00023002"/>
    </source>
</evidence>
<dbReference type="PANTHER" id="PTHR11645:SF0">
    <property type="entry name" value="PYRROLINE-5-CARBOXYLATE REDUCTASE 3"/>
    <property type="match status" value="1"/>
</dbReference>
<dbReference type="Gene3D" id="1.10.3730.10">
    <property type="entry name" value="ProC C-terminal domain-like"/>
    <property type="match status" value="1"/>
</dbReference>
<dbReference type="InterPro" id="IPR053790">
    <property type="entry name" value="P5CR-like_CS"/>
</dbReference>
<keyword evidence="3 4" id="KW-0560">Oxidoreductase</keyword>
<keyword evidence="4 7" id="KW-0641">Proline biosynthesis</keyword>
<dbReference type="Pfam" id="PF14748">
    <property type="entry name" value="P5CR_dimer"/>
    <property type="match status" value="1"/>
</dbReference>
<keyword evidence="4 7" id="KW-0028">Amino-acid biosynthesis</keyword>
<dbReference type="EC" id="1.5.1.2" evidence="4 5"/>
<dbReference type="InterPro" id="IPR008927">
    <property type="entry name" value="6-PGluconate_DH-like_C_sf"/>
</dbReference>
<feature type="domain" description="Pyrroline-5-carboxylate reductase dimerisation" evidence="9">
    <location>
        <begin position="168"/>
        <end position="271"/>
    </location>
</feature>
<evidence type="ECO:0000256" key="7">
    <source>
        <dbReference type="RuleBase" id="RU003903"/>
    </source>
</evidence>
<dbReference type="SUPFAM" id="SSF51735">
    <property type="entry name" value="NAD(P)-binding Rossmann-fold domains"/>
    <property type="match status" value="1"/>
</dbReference>
<dbReference type="SUPFAM" id="SSF48179">
    <property type="entry name" value="6-phosphogluconate dehydrogenase C-terminal domain-like"/>
    <property type="match status" value="1"/>
</dbReference>
<feature type="domain" description="Pyrroline-5-carboxylate reductase catalytic N-terminal" evidence="8">
    <location>
        <begin position="6"/>
        <end position="99"/>
    </location>
</feature>
<evidence type="ECO:0000313" key="10">
    <source>
        <dbReference type="EMBL" id="AWB33251.1"/>
    </source>
</evidence>
<dbReference type="GO" id="GO:0004735">
    <property type="term" value="F:pyrroline-5-carboxylate reductase activity"/>
    <property type="evidence" value="ECO:0007669"/>
    <property type="project" value="UniProtKB-UniRule"/>
</dbReference>
<keyword evidence="4" id="KW-0963">Cytoplasm</keyword>
<evidence type="ECO:0000259" key="9">
    <source>
        <dbReference type="Pfam" id="PF14748"/>
    </source>
</evidence>
<evidence type="ECO:0000313" key="11">
    <source>
        <dbReference type="Proteomes" id="UP000244571"/>
    </source>
</evidence>
<dbReference type="EMBL" id="CP028901">
    <property type="protein sequence ID" value="AWB33251.1"/>
    <property type="molecule type" value="Genomic_DNA"/>
</dbReference>
<comment type="pathway">
    <text evidence="4 7">Amino-acid biosynthesis; L-proline biosynthesis; L-proline from L-glutamate 5-semialdehyde: step 1/1.</text>
</comment>
<dbReference type="PROSITE" id="PS00521">
    <property type="entry name" value="P5CR"/>
    <property type="match status" value="1"/>
</dbReference>
<sequence>MVEFPRIAFVGGGNMAGALIEGLLARGCPPSRLVVLDVHEPTRQKWQARGLEVLEGPDSSLTGCDVWLLAVKPQQLKEVAQAARPCLGSDTLVVSIAAGIALSSLCAWFGTADHPWASVIRAMPNTPALVGQGVTGLAAASGVTDDQRQLATQILSTVGEVVWVDSDDQIDAVTALSGSGPAYVFRFIEGMVAGGQKLGLSAQQSQSLAIATVAGAARLAAQSGDPVETLREKVTSKGGTTAAALDVMQQRQFLETLVAAMQAAHQRAGELSAEFGRTEIGRAEG</sequence>
<dbReference type="InterPro" id="IPR029036">
    <property type="entry name" value="P5CR_dimer"/>
</dbReference>
<dbReference type="GO" id="GO:0005737">
    <property type="term" value="C:cytoplasm"/>
    <property type="evidence" value="ECO:0007669"/>
    <property type="project" value="UniProtKB-SubCell"/>
</dbReference>
<comment type="catalytic activity">
    <reaction evidence="4">
        <text>L-proline + NAD(+) = (S)-1-pyrroline-5-carboxylate + NADH + 2 H(+)</text>
        <dbReference type="Rhea" id="RHEA:14105"/>
        <dbReference type="ChEBI" id="CHEBI:15378"/>
        <dbReference type="ChEBI" id="CHEBI:17388"/>
        <dbReference type="ChEBI" id="CHEBI:57540"/>
        <dbReference type="ChEBI" id="CHEBI:57945"/>
        <dbReference type="ChEBI" id="CHEBI:60039"/>
        <dbReference type="EC" id="1.5.1.2"/>
    </reaction>
</comment>
<feature type="binding site" evidence="6">
    <location>
        <begin position="70"/>
        <end position="73"/>
    </location>
    <ligand>
        <name>NADP(+)</name>
        <dbReference type="ChEBI" id="CHEBI:58349"/>
    </ligand>
</feature>
<dbReference type="Proteomes" id="UP000244571">
    <property type="component" value="Chromosome"/>
</dbReference>
<comment type="subcellular location">
    <subcellularLocation>
        <location evidence="4">Cytoplasm</location>
    </subcellularLocation>
</comment>
<evidence type="ECO:0000256" key="2">
    <source>
        <dbReference type="ARBA" id="ARBA00022857"/>
    </source>
</evidence>
<organism evidence="10 11">
    <name type="scientific">Orrella marina</name>
    <dbReference type="NCBI Taxonomy" id="2163011"/>
    <lineage>
        <taxon>Bacteria</taxon>
        <taxon>Pseudomonadati</taxon>
        <taxon>Pseudomonadota</taxon>
        <taxon>Betaproteobacteria</taxon>
        <taxon>Burkholderiales</taxon>
        <taxon>Alcaligenaceae</taxon>
        <taxon>Orrella</taxon>
    </lineage>
</organism>
<evidence type="ECO:0000256" key="4">
    <source>
        <dbReference type="HAMAP-Rule" id="MF_01925"/>
    </source>
</evidence>
<dbReference type="InterPro" id="IPR000304">
    <property type="entry name" value="Pyrroline-COOH_reductase"/>
</dbReference>
<comment type="catalytic activity">
    <reaction evidence="4 7">
        <text>L-proline + NADP(+) = (S)-1-pyrroline-5-carboxylate + NADPH + 2 H(+)</text>
        <dbReference type="Rhea" id="RHEA:14109"/>
        <dbReference type="ChEBI" id="CHEBI:15378"/>
        <dbReference type="ChEBI" id="CHEBI:17388"/>
        <dbReference type="ChEBI" id="CHEBI:57783"/>
        <dbReference type="ChEBI" id="CHEBI:58349"/>
        <dbReference type="ChEBI" id="CHEBI:60039"/>
        <dbReference type="EC" id="1.5.1.2"/>
    </reaction>
</comment>
<evidence type="ECO:0000259" key="8">
    <source>
        <dbReference type="Pfam" id="PF03807"/>
    </source>
</evidence>
<dbReference type="Gene3D" id="3.40.50.720">
    <property type="entry name" value="NAD(P)-binding Rossmann-like Domain"/>
    <property type="match status" value="1"/>
</dbReference>